<name>A0ABW9XP64_9BACL</name>
<protein>
    <submittedName>
        <fullName evidence="1">Uncharacterized protein</fullName>
    </submittedName>
</protein>
<comment type="caution">
    <text evidence="1">The sequence shown here is derived from an EMBL/GenBank/DDBJ whole genome shotgun (WGS) entry which is preliminary data.</text>
</comment>
<evidence type="ECO:0000313" key="1">
    <source>
        <dbReference type="EMBL" id="NBD24428.1"/>
    </source>
</evidence>
<evidence type="ECO:0000313" key="2">
    <source>
        <dbReference type="Proteomes" id="UP000665561"/>
    </source>
</evidence>
<dbReference type="RefSeq" id="WP_161743223.1">
    <property type="nucleotide sequence ID" value="NZ_JAAAMV010000006.1"/>
</dbReference>
<dbReference type="Proteomes" id="UP000665561">
    <property type="component" value="Unassembled WGS sequence"/>
</dbReference>
<keyword evidence="2" id="KW-1185">Reference proteome</keyword>
<sequence>MKKHGSRYLQPEEIAFVPVYMKTRHRATVFLPGNAVFSLGLGWRNMGNSGKLNNNYGQKTAGTANLEAKRGMG</sequence>
<gene>
    <name evidence="1" type="ORF">GT019_11155</name>
</gene>
<reference evidence="1 2" key="1">
    <citation type="submission" date="2020-01" db="EMBL/GenBank/DDBJ databases">
        <title>Paenibacillus soybeanensis sp. nov. isolated from the nodules of soybean (Glycine max(L.) Merr).</title>
        <authorList>
            <person name="Wang H."/>
        </authorList>
    </citation>
    <scope>NUCLEOTIDE SEQUENCE [LARGE SCALE GENOMIC DNA]</scope>
    <source>
        <strain evidence="1 2">T1</strain>
    </source>
</reference>
<dbReference type="EMBL" id="JAAAMV010000006">
    <property type="protein sequence ID" value="NBD24428.1"/>
    <property type="molecule type" value="Genomic_DNA"/>
</dbReference>
<organism evidence="1 2">
    <name type="scientific">Paenibacillus glycinis</name>
    <dbReference type="NCBI Taxonomy" id="2697035"/>
    <lineage>
        <taxon>Bacteria</taxon>
        <taxon>Bacillati</taxon>
        <taxon>Bacillota</taxon>
        <taxon>Bacilli</taxon>
        <taxon>Bacillales</taxon>
        <taxon>Paenibacillaceae</taxon>
        <taxon>Paenibacillus</taxon>
    </lineage>
</organism>
<proteinExistence type="predicted"/>
<accession>A0ABW9XP64</accession>